<name>A0A5C6FFN0_9BACT</name>
<accession>A0A5C6FFN0</accession>
<organism evidence="1 2">
    <name type="scientific">Rubripirellula tenax</name>
    <dbReference type="NCBI Taxonomy" id="2528015"/>
    <lineage>
        <taxon>Bacteria</taxon>
        <taxon>Pseudomonadati</taxon>
        <taxon>Planctomycetota</taxon>
        <taxon>Planctomycetia</taxon>
        <taxon>Pirellulales</taxon>
        <taxon>Pirellulaceae</taxon>
        <taxon>Rubripirellula</taxon>
    </lineage>
</organism>
<comment type="caution">
    <text evidence="1">The sequence shown here is derived from an EMBL/GenBank/DDBJ whole genome shotgun (WGS) entry which is preliminary data.</text>
</comment>
<evidence type="ECO:0000313" key="2">
    <source>
        <dbReference type="Proteomes" id="UP000318288"/>
    </source>
</evidence>
<gene>
    <name evidence="1" type="ORF">Poly51_21280</name>
</gene>
<evidence type="ECO:0000313" key="1">
    <source>
        <dbReference type="EMBL" id="TWU59340.1"/>
    </source>
</evidence>
<keyword evidence="2" id="KW-1185">Reference proteome</keyword>
<protein>
    <submittedName>
        <fullName evidence="1">Uncharacterized protein</fullName>
    </submittedName>
</protein>
<sequence length="58" mass="6539">MTFGVLLSVPLRFAFAMVDIAGLSINSWWPFKEILLPKIKLNCRSGFQLFPRIGNGAR</sequence>
<reference evidence="1 2" key="1">
    <citation type="submission" date="2019-02" db="EMBL/GenBank/DDBJ databases">
        <title>Deep-cultivation of Planctomycetes and their phenomic and genomic characterization uncovers novel biology.</title>
        <authorList>
            <person name="Wiegand S."/>
            <person name="Jogler M."/>
            <person name="Boedeker C."/>
            <person name="Pinto D."/>
            <person name="Vollmers J."/>
            <person name="Rivas-Marin E."/>
            <person name="Kohn T."/>
            <person name="Peeters S.H."/>
            <person name="Heuer A."/>
            <person name="Rast P."/>
            <person name="Oberbeckmann S."/>
            <person name="Bunk B."/>
            <person name="Jeske O."/>
            <person name="Meyerdierks A."/>
            <person name="Storesund J.E."/>
            <person name="Kallscheuer N."/>
            <person name="Luecker S."/>
            <person name="Lage O.M."/>
            <person name="Pohl T."/>
            <person name="Merkel B.J."/>
            <person name="Hornburger P."/>
            <person name="Mueller R.-W."/>
            <person name="Bruemmer F."/>
            <person name="Labrenz M."/>
            <person name="Spormann A.M."/>
            <person name="Op Den Camp H."/>
            <person name="Overmann J."/>
            <person name="Amann R."/>
            <person name="Jetten M.S.M."/>
            <person name="Mascher T."/>
            <person name="Medema M.H."/>
            <person name="Devos D.P."/>
            <person name="Kaster A.-K."/>
            <person name="Ovreas L."/>
            <person name="Rohde M."/>
            <person name="Galperin M.Y."/>
            <person name="Jogler C."/>
        </authorList>
    </citation>
    <scope>NUCLEOTIDE SEQUENCE [LARGE SCALE GENOMIC DNA]</scope>
    <source>
        <strain evidence="1 2">Poly51</strain>
    </source>
</reference>
<dbReference type="AlphaFoldDB" id="A0A5C6FFN0"/>
<dbReference type="EMBL" id="SJPW01000002">
    <property type="protein sequence ID" value="TWU59340.1"/>
    <property type="molecule type" value="Genomic_DNA"/>
</dbReference>
<proteinExistence type="predicted"/>
<dbReference type="Proteomes" id="UP000318288">
    <property type="component" value="Unassembled WGS sequence"/>
</dbReference>